<keyword evidence="1" id="KW-0548">Nucleotidyltransferase</keyword>
<keyword evidence="1" id="KW-0695">RNA-directed DNA polymerase</keyword>
<evidence type="ECO:0000313" key="1">
    <source>
        <dbReference type="EMBL" id="GFR91178.1"/>
    </source>
</evidence>
<name>A0AAV4GZ57_9GAST</name>
<sequence>MPGGISKKKNQQTLGLHKAAWFHQSCLRSTLMIAQALTLTHQFADDTTLQGLITNDEETQYREEINKFVTWCDDNYLTLNVSKTKELKIDFRRSKSQKDP</sequence>
<gene>
    <name evidence="1" type="ORF">ElyMa_006168600</name>
</gene>
<keyword evidence="2" id="KW-1185">Reference proteome</keyword>
<protein>
    <submittedName>
        <fullName evidence="1">Reverse transcriptase</fullName>
    </submittedName>
</protein>
<comment type="caution">
    <text evidence="1">The sequence shown here is derived from an EMBL/GenBank/DDBJ whole genome shotgun (WGS) entry which is preliminary data.</text>
</comment>
<accession>A0AAV4GZ57</accession>
<dbReference type="AlphaFoldDB" id="A0AAV4GZ57"/>
<dbReference type="Proteomes" id="UP000762676">
    <property type="component" value="Unassembled WGS sequence"/>
</dbReference>
<organism evidence="1 2">
    <name type="scientific">Elysia marginata</name>
    <dbReference type="NCBI Taxonomy" id="1093978"/>
    <lineage>
        <taxon>Eukaryota</taxon>
        <taxon>Metazoa</taxon>
        <taxon>Spiralia</taxon>
        <taxon>Lophotrochozoa</taxon>
        <taxon>Mollusca</taxon>
        <taxon>Gastropoda</taxon>
        <taxon>Heterobranchia</taxon>
        <taxon>Euthyneura</taxon>
        <taxon>Panpulmonata</taxon>
        <taxon>Sacoglossa</taxon>
        <taxon>Placobranchoidea</taxon>
        <taxon>Plakobranchidae</taxon>
        <taxon>Elysia</taxon>
    </lineage>
</organism>
<dbReference type="GO" id="GO:0003964">
    <property type="term" value="F:RNA-directed DNA polymerase activity"/>
    <property type="evidence" value="ECO:0007669"/>
    <property type="project" value="UniProtKB-KW"/>
</dbReference>
<keyword evidence="1" id="KW-0808">Transferase</keyword>
<dbReference type="EMBL" id="BMAT01012386">
    <property type="protein sequence ID" value="GFR91178.1"/>
    <property type="molecule type" value="Genomic_DNA"/>
</dbReference>
<proteinExistence type="predicted"/>
<evidence type="ECO:0000313" key="2">
    <source>
        <dbReference type="Proteomes" id="UP000762676"/>
    </source>
</evidence>
<reference evidence="1 2" key="1">
    <citation type="journal article" date="2021" name="Elife">
        <title>Chloroplast acquisition without the gene transfer in kleptoplastic sea slugs, Plakobranchus ocellatus.</title>
        <authorList>
            <person name="Maeda T."/>
            <person name="Takahashi S."/>
            <person name="Yoshida T."/>
            <person name="Shimamura S."/>
            <person name="Takaki Y."/>
            <person name="Nagai Y."/>
            <person name="Toyoda A."/>
            <person name="Suzuki Y."/>
            <person name="Arimoto A."/>
            <person name="Ishii H."/>
            <person name="Satoh N."/>
            <person name="Nishiyama T."/>
            <person name="Hasebe M."/>
            <person name="Maruyama T."/>
            <person name="Minagawa J."/>
            <person name="Obokata J."/>
            <person name="Shigenobu S."/>
        </authorList>
    </citation>
    <scope>NUCLEOTIDE SEQUENCE [LARGE SCALE GENOMIC DNA]</scope>
</reference>